<dbReference type="RefSeq" id="WP_228354229.1">
    <property type="nucleotide sequence ID" value="NZ_JACEGA010000001.1"/>
</dbReference>
<reference evidence="10 11" key="1">
    <citation type="submission" date="2020-07" db="EMBL/GenBank/DDBJ databases">
        <title>Characterization and genome sequencing of isolate MD1, a novel member within the family Lachnospiraceae.</title>
        <authorList>
            <person name="Rettenmaier R."/>
            <person name="Di Bello L."/>
            <person name="Zinser C."/>
            <person name="Scheitz K."/>
            <person name="Liebl W."/>
            <person name="Zverlov V."/>
        </authorList>
    </citation>
    <scope>NUCLEOTIDE SEQUENCE [LARGE SCALE GENOMIC DNA]</scope>
    <source>
        <strain evidence="10 11">MD1</strain>
    </source>
</reference>
<dbReference type="PRINTS" id="PR00038">
    <property type="entry name" value="HTHLUXR"/>
</dbReference>
<evidence type="ECO:0000256" key="1">
    <source>
        <dbReference type="ARBA" id="ARBA00018672"/>
    </source>
</evidence>
<name>A0A839K4X9_9FIRM</name>
<dbReference type="Gene3D" id="3.40.50.2300">
    <property type="match status" value="1"/>
</dbReference>
<keyword evidence="4" id="KW-0238">DNA-binding</keyword>
<dbReference type="PROSITE" id="PS50043">
    <property type="entry name" value="HTH_LUXR_2"/>
    <property type="match status" value="1"/>
</dbReference>
<dbReference type="GO" id="GO:0006355">
    <property type="term" value="P:regulation of DNA-templated transcription"/>
    <property type="evidence" value="ECO:0007669"/>
    <property type="project" value="InterPro"/>
</dbReference>
<dbReference type="InterPro" id="IPR011006">
    <property type="entry name" value="CheY-like_superfamily"/>
</dbReference>
<dbReference type="EMBL" id="JACEGA010000001">
    <property type="protein sequence ID" value="MBB2184666.1"/>
    <property type="molecule type" value="Genomic_DNA"/>
</dbReference>
<dbReference type="SMART" id="SM00421">
    <property type="entry name" value="HTH_LUXR"/>
    <property type="match status" value="1"/>
</dbReference>
<dbReference type="InterPro" id="IPR039420">
    <property type="entry name" value="WalR-like"/>
</dbReference>
<dbReference type="GO" id="GO:0003677">
    <property type="term" value="F:DNA binding"/>
    <property type="evidence" value="ECO:0007669"/>
    <property type="project" value="UniProtKB-KW"/>
</dbReference>
<evidence type="ECO:0000256" key="6">
    <source>
        <dbReference type="ARBA" id="ARBA00024867"/>
    </source>
</evidence>
<evidence type="ECO:0000313" key="11">
    <source>
        <dbReference type="Proteomes" id="UP000574276"/>
    </source>
</evidence>
<dbReference type="Pfam" id="PF00196">
    <property type="entry name" value="GerE"/>
    <property type="match status" value="1"/>
</dbReference>
<evidence type="ECO:0000256" key="2">
    <source>
        <dbReference type="ARBA" id="ARBA00022553"/>
    </source>
</evidence>
<proteinExistence type="predicted"/>
<dbReference type="Proteomes" id="UP000574276">
    <property type="component" value="Unassembled WGS sequence"/>
</dbReference>
<feature type="domain" description="HTH luxR-type" evidence="8">
    <location>
        <begin position="153"/>
        <end position="218"/>
    </location>
</feature>
<evidence type="ECO:0000256" key="7">
    <source>
        <dbReference type="PROSITE-ProRule" id="PRU00169"/>
    </source>
</evidence>
<dbReference type="Pfam" id="PF00072">
    <property type="entry name" value="Response_reg"/>
    <property type="match status" value="1"/>
</dbReference>
<feature type="modified residue" description="4-aspartylphosphate" evidence="7">
    <location>
        <position position="54"/>
    </location>
</feature>
<keyword evidence="2 7" id="KW-0597">Phosphoprotein</keyword>
<gene>
    <name evidence="10" type="ORF">H0486_17510</name>
</gene>
<dbReference type="PANTHER" id="PTHR43214">
    <property type="entry name" value="TWO-COMPONENT RESPONSE REGULATOR"/>
    <property type="match status" value="1"/>
</dbReference>
<evidence type="ECO:0000256" key="3">
    <source>
        <dbReference type="ARBA" id="ARBA00023015"/>
    </source>
</evidence>
<evidence type="ECO:0000313" key="10">
    <source>
        <dbReference type="EMBL" id="MBB2184666.1"/>
    </source>
</evidence>
<dbReference type="InterPro" id="IPR058245">
    <property type="entry name" value="NreC/VraR/RcsB-like_REC"/>
</dbReference>
<dbReference type="InterPro" id="IPR016032">
    <property type="entry name" value="Sig_transdc_resp-reg_C-effctor"/>
</dbReference>
<dbReference type="SUPFAM" id="SSF46894">
    <property type="entry name" value="C-terminal effector domain of the bipartite response regulators"/>
    <property type="match status" value="1"/>
</dbReference>
<sequence>MQMKLMLVDDHLLFMESLQYLLEMNGIQVVGKARNGTEAVVKARGLKPDIILMDIIMPECSGLEALKLIKAEQPDIKIVMLTTSEEEEDLFDAIKFGASGYLFKNTDAKELITTLEETYRNEASISHHIAQKLMEEIKLYSQDEEPHLKEGTESGEGYPLTDRQREILALVAEGKTYKEVGKSLGIKERTIKYHMGKILEYLHLENRSQLIAYASKNRILDN</sequence>
<dbReference type="InterPro" id="IPR001789">
    <property type="entry name" value="Sig_transdc_resp-reg_receiver"/>
</dbReference>
<comment type="caution">
    <text evidence="10">The sequence shown here is derived from an EMBL/GenBank/DDBJ whole genome shotgun (WGS) entry which is preliminary data.</text>
</comment>
<dbReference type="PROSITE" id="PS50110">
    <property type="entry name" value="RESPONSE_REGULATORY"/>
    <property type="match status" value="1"/>
</dbReference>
<dbReference type="AlphaFoldDB" id="A0A839K4X9"/>
<dbReference type="CDD" id="cd06170">
    <property type="entry name" value="LuxR_C_like"/>
    <property type="match status" value="1"/>
</dbReference>
<dbReference type="PANTHER" id="PTHR43214:SF37">
    <property type="entry name" value="TRANSCRIPTIONAL REGULATORY PROTEIN YDFI"/>
    <property type="match status" value="1"/>
</dbReference>
<organism evidence="10 11">
    <name type="scientific">Variimorphobacter saccharofermentans</name>
    <dbReference type="NCBI Taxonomy" id="2755051"/>
    <lineage>
        <taxon>Bacteria</taxon>
        <taxon>Bacillati</taxon>
        <taxon>Bacillota</taxon>
        <taxon>Clostridia</taxon>
        <taxon>Lachnospirales</taxon>
        <taxon>Lachnospiraceae</taxon>
        <taxon>Variimorphobacter</taxon>
    </lineage>
</organism>
<evidence type="ECO:0000256" key="5">
    <source>
        <dbReference type="ARBA" id="ARBA00023163"/>
    </source>
</evidence>
<feature type="domain" description="Response regulatory" evidence="9">
    <location>
        <begin position="4"/>
        <end position="119"/>
    </location>
</feature>
<protein>
    <recommendedName>
        <fullName evidence="1">Stage 0 sporulation protein A homolog</fullName>
    </recommendedName>
</protein>
<dbReference type="SMART" id="SM00448">
    <property type="entry name" value="REC"/>
    <property type="match status" value="1"/>
</dbReference>
<keyword evidence="5" id="KW-0804">Transcription</keyword>
<evidence type="ECO:0000259" key="8">
    <source>
        <dbReference type="PROSITE" id="PS50043"/>
    </source>
</evidence>
<dbReference type="CDD" id="cd17535">
    <property type="entry name" value="REC_NarL-like"/>
    <property type="match status" value="1"/>
</dbReference>
<accession>A0A839K4X9</accession>
<dbReference type="GO" id="GO:0000160">
    <property type="term" value="P:phosphorelay signal transduction system"/>
    <property type="evidence" value="ECO:0007669"/>
    <property type="project" value="InterPro"/>
</dbReference>
<evidence type="ECO:0000259" key="9">
    <source>
        <dbReference type="PROSITE" id="PS50110"/>
    </source>
</evidence>
<keyword evidence="11" id="KW-1185">Reference proteome</keyword>
<comment type="function">
    <text evidence="6">May play the central regulatory role in sporulation. It may be an element of the effector pathway responsible for the activation of sporulation genes in response to nutritional stress. Spo0A may act in concert with spo0H (a sigma factor) to control the expression of some genes that are critical to the sporulation process.</text>
</comment>
<dbReference type="InterPro" id="IPR000792">
    <property type="entry name" value="Tscrpt_reg_LuxR_C"/>
</dbReference>
<dbReference type="SUPFAM" id="SSF52172">
    <property type="entry name" value="CheY-like"/>
    <property type="match status" value="1"/>
</dbReference>
<evidence type="ECO:0000256" key="4">
    <source>
        <dbReference type="ARBA" id="ARBA00023125"/>
    </source>
</evidence>
<keyword evidence="3" id="KW-0805">Transcription regulation</keyword>